<proteinExistence type="predicted"/>
<evidence type="ECO:0000256" key="1">
    <source>
        <dbReference type="PROSITE-ProRule" id="PRU00169"/>
    </source>
</evidence>
<keyword evidence="2" id="KW-1133">Transmembrane helix</keyword>
<name>A0A6V8MJG7_9BACT</name>
<evidence type="ECO:0000313" key="4">
    <source>
        <dbReference type="EMBL" id="GFO60165.1"/>
    </source>
</evidence>
<dbReference type="RefSeq" id="WP_183354984.1">
    <property type="nucleotide sequence ID" value="NZ_BLXX01000007.1"/>
</dbReference>
<dbReference type="SUPFAM" id="SSF52172">
    <property type="entry name" value="CheY-like"/>
    <property type="match status" value="1"/>
</dbReference>
<dbReference type="EMBL" id="BLXX01000007">
    <property type="protein sequence ID" value="GFO60165.1"/>
    <property type="molecule type" value="Genomic_DNA"/>
</dbReference>
<reference evidence="5" key="1">
    <citation type="submission" date="2020-06" db="EMBL/GenBank/DDBJ databases">
        <title>Draft genomic sequence of Geomonas sp. Red330.</title>
        <authorList>
            <person name="Itoh H."/>
            <person name="Zhenxing X."/>
            <person name="Ushijima N."/>
            <person name="Masuda Y."/>
            <person name="Shiratori Y."/>
            <person name="Senoo K."/>
        </authorList>
    </citation>
    <scope>NUCLEOTIDE SEQUENCE [LARGE SCALE GENOMIC DNA]</scope>
    <source>
        <strain evidence="5">Red330</strain>
    </source>
</reference>
<sequence>MDEKTIIIADRDLDYCGTIAVFFRRAGYRVEATASADQVLRSVRERRAPVLLLGSAFGSEVPSPELVRLLKKCNRQLQIIMVCDEVTLDQERQVRQEGIFYHALKPASECEAAELGQAVACAFEKQAADARRSRGHYLLPAAAHHEKVRPQLVQLLPWMVGLLALVLCTDAIPRRAASTAQQGSDFAIWLFLGFCAMIVVGQLLPIFRIRLALGRAARRQQVSESSRSGK</sequence>
<evidence type="ECO:0000259" key="3">
    <source>
        <dbReference type="PROSITE" id="PS50110"/>
    </source>
</evidence>
<dbReference type="Proteomes" id="UP000556026">
    <property type="component" value="Unassembled WGS sequence"/>
</dbReference>
<comment type="caution">
    <text evidence="4">The sequence shown here is derived from an EMBL/GenBank/DDBJ whole genome shotgun (WGS) entry which is preliminary data.</text>
</comment>
<keyword evidence="2" id="KW-0472">Membrane</keyword>
<accession>A0A6V8MJG7</accession>
<dbReference type="GO" id="GO:0000160">
    <property type="term" value="P:phosphorelay signal transduction system"/>
    <property type="evidence" value="ECO:0007669"/>
    <property type="project" value="InterPro"/>
</dbReference>
<keyword evidence="2" id="KW-0812">Transmembrane</keyword>
<dbReference type="AlphaFoldDB" id="A0A6V8MJG7"/>
<gene>
    <name evidence="4" type="ORF">GMST_24900</name>
</gene>
<evidence type="ECO:0000256" key="2">
    <source>
        <dbReference type="SAM" id="Phobius"/>
    </source>
</evidence>
<feature type="transmembrane region" description="Helical" evidence="2">
    <location>
        <begin position="155"/>
        <end position="174"/>
    </location>
</feature>
<comment type="caution">
    <text evidence="1">Lacks conserved residue(s) required for the propagation of feature annotation.</text>
</comment>
<dbReference type="PROSITE" id="PS50110">
    <property type="entry name" value="RESPONSE_REGULATORY"/>
    <property type="match status" value="1"/>
</dbReference>
<dbReference type="InterPro" id="IPR001789">
    <property type="entry name" value="Sig_transdc_resp-reg_receiver"/>
</dbReference>
<dbReference type="CDD" id="cd00156">
    <property type="entry name" value="REC"/>
    <property type="match status" value="1"/>
</dbReference>
<evidence type="ECO:0000313" key="5">
    <source>
        <dbReference type="Proteomes" id="UP000556026"/>
    </source>
</evidence>
<organism evidence="4 5">
    <name type="scientific">Geomonas silvestris</name>
    <dbReference type="NCBI Taxonomy" id="2740184"/>
    <lineage>
        <taxon>Bacteria</taxon>
        <taxon>Pseudomonadati</taxon>
        <taxon>Thermodesulfobacteriota</taxon>
        <taxon>Desulfuromonadia</taxon>
        <taxon>Geobacterales</taxon>
        <taxon>Geobacteraceae</taxon>
        <taxon>Geomonas</taxon>
    </lineage>
</organism>
<feature type="domain" description="Response regulatory" evidence="3">
    <location>
        <begin position="5"/>
        <end position="120"/>
    </location>
</feature>
<dbReference type="InterPro" id="IPR011006">
    <property type="entry name" value="CheY-like_superfamily"/>
</dbReference>
<dbReference type="Gene3D" id="3.40.50.2300">
    <property type="match status" value="1"/>
</dbReference>
<feature type="transmembrane region" description="Helical" evidence="2">
    <location>
        <begin position="186"/>
        <end position="209"/>
    </location>
</feature>
<keyword evidence="5" id="KW-1185">Reference proteome</keyword>
<protein>
    <recommendedName>
        <fullName evidence="3">Response regulatory domain-containing protein</fullName>
    </recommendedName>
</protein>